<dbReference type="RefSeq" id="WP_079439920.1">
    <property type="nucleotide sequence ID" value="NZ_JBLZIA010000003.1"/>
</dbReference>
<organism evidence="1 2">
    <name type="scientific">Clostridium chromiireducens</name>
    <dbReference type="NCBI Taxonomy" id="225345"/>
    <lineage>
        <taxon>Bacteria</taxon>
        <taxon>Bacillati</taxon>
        <taxon>Bacillota</taxon>
        <taxon>Clostridia</taxon>
        <taxon>Eubacteriales</taxon>
        <taxon>Clostridiaceae</taxon>
        <taxon>Clostridium</taxon>
    </lineage>
</organism>
<evidence type="ECO:0000313" key="2">
    <source>
        <dbReference type="Proteomes" id="UP000191056"/>
    </source>
</evidence>
<dbReference type="EMBL" id="MZGT01000027">
    <property type="protein sequence ID" value="OPJ61882.1"/>
    <property type="molecule type" value="Genomic_DNA"/>
</dbReference>
<gene>
    <name evidence="1" type="ORF">CLCHR_22870</name>
</gene>
<name>A0A1V4IPE3_9CLOT</name>
<proteinExistence type="predicted"/>
<evidence type="ECO:0000313" key="1">
    <source>
        <dbReference type="EMBL" id="OPJ61882.1"/>
    </source>
</evidence>
<comment type="caution">
    <text evidence="1">The sequence shown here is derived from an EMBL/GenBank/DDBJ whole genome shotgun (WGS) entry which is preliminary data.</text>
</comment>
<dbReference type="Pfam" id="PF11148">
    <property type="entry name" value="DUF2922"/>
    <property type="match status" value="1"/>
</dbReference>
<reference evidence="1 2" key="1">
    <citation type="submission" date="2017-03" db="EMBL/GenBank/DDBJ databases">
        <title>Genome sequence of Clostridium chromiireducens DSM 23318.</title>
        <authorList>
            <person name="Poehlein A."/>
            <person name="Daniel R."/>
        </authorList>
    </citation>
    <scope>NUCLEOTIDE SEQUENCE [LARGE SCALE GENOMIC DNA]</scope>
    <source>
        <strain evidence="1 2">DSM 23318</strain>
    </source>
</reference>
<dbReference type="AlphaFoldDB" id="A0A1V4IPE3"/>
<accession>A0A1V4IPE3</accession>
<dbReference type="InterPro" id="IPR021321">
    <property type="entry name" value="DUF2922"/>
</dbReference>
<sequence length="72" mass="7821">MEYILAMTFITDGGLKTNFSINGVKPDLTPTEVNSLMDTIIQKNIFFAASGALIKKSGAQITERNITKIDVA</sequence>
<evidence type="ECO:0008006" key="3">
    <source>
        <dbReference type="Google" id="ProtNLM"/>
    </source>
</evidence>
<dbReference type="OrthoDB" id="9795264at2"/>
<protein>
    <recommendedName>
        <fullName evidence="3">DUF2922 domain-containing protein</fullName>
    </recommendedName>
</protein>
<dbReference type="STRING" id="225345.CLCHR_22870"/>
<keyword evidence="2" id="KW-1185">Reference proteome</keyword>
<dbReference type="Proteomes" id="UP000191056">
    <property type="component" value="Unassembled WGS sequence"/>
</dbReference>